<dbReference type="AlphaFoldDB" id="A0A369TPS1"/>
<evidence type="ECO:0000256" key="8">
    <source>
        <dbReference type="ARBA" id="ARBA00022692"/>
    </source>
</evidence>
<keyword evidence="6 12" id="KW-1003">Cell membrane</keyword>
<keyword evidence="7 12" id="KW-0997">Cell inner membrane</keyword>
<evidence type="ECO:0000256" key="1">
    <source>
        <dbReference type="ARBA" id="ARBA00002442"/>
    </source>
</evidence>
<evidence type="ECO:0000256" key="3">
    <source>
        <dbReference type="ARBA" id="ARBA00008741"/>
    </source>
</evidence>
<dbReference type="InterPro" id="IPR007078">
    <property type="entry name" value="Haem_export_protD_CcmD"/>
</dbReference>
<keyword evidence="14" id="KW-1185">Reference proteome</keyword>
<comment type="subcellular location">
    <subcellularLocation>
        <location evidence="2 12">Cell inner membrane</location>
        <topology evidence="2 12">Single-pass membrane protein</topology>
    </subcellularLocation>
</comment>
<dbReference type="GO" id="GO:0005886">
    <property type="term" value="C:plasma membrane"/>
    <property type="evidence" value="ECO:0007669"/>
    <property type="project" value="UniProtKB-SubCell"/>
</dbReference>
<evidence type="ECO:0000256" key="6">
    <source>
        <dbReference type="ARBA" id="ARBA00022475"/>
    </source>
</evidence>
<keyword evidence="10 12" id="KW-1133">Transmembrane helix</keyword>
<keyword evidence="11 12" id="KW-0472">Membrane</keyword>
<dbReference type="RefSeq" id="WP_114510040.1">
    <property type="nucleotide sequence ID" value="NZ_QPMK01000003.1"/>
</dbReference>
<comment type="caution">
    <text evidence="13">The sequence shown here is derived from an EMBL/GenBank/DDBJ whole genome shotgun (WGS) entry which is preliminary data.</text>
</comment>
<keyword evidence="5 12" id="KW-0813">Transport</keyword>
<dbReference type="Proteomes" id="UP000253977">
    <property type="component" value="Unassembled WGS sequence"/>
</dbReference>
<evidence type="ECO:0000256" key="2">
    <source>
        <dbReference type="ARBA" id="ARBA00004377"/>
    </source>
</evidence>
<organism evidence="13 14">
    <name type="scientific">Thalassococcus profundi</name>
    <dbReference type="NCBI Taxonomy" id="2282382"/>
    <lineage>
        <taxon>Bacteria</taxon>
        <taxon>Pseudomonadati</taxon>
        <taxon>Pseudomonadota</taxon>
        <taxon>Alphaproteobacteria</taxon>
        <taxon>Rhodobacterales</taxon>
        <taxon>Roseobacteraceae</taxon>
        <taxon>Thalassococcus</taxon>
    </lineage>
</organism>
<keyword evidence="8 12" id="KW-0812">Transmembrane</keyword>
<comment type="function">
    <text evidence="1 12">Required for the export of heme to the periplasm for the biogenesis of c-type cytochromes.</text>
</comment>
<gene>
    <name evidence="13" type="primary">ccmD</name>
    <name evidence="13" type="ORF">DU478_06055</name>
</gene>
<evidence type="ECO:0000256" key="11">
    <source>
        <dbReference type="ARBA" id="ARBA00023136"/>
    </source>
</evidence>
<dbReference type="GO" id="GO:0017004">
    <property type="term" value="P:cytochrome complex assembly"/>
    <property type="evidence" value="ECO:0007669"/>
    <property type="project" value="UniProtKB-KW"/>
</dbReference>
<dbReference type="Pfam" id="PF04995">
    <property type="entry name" value="CcmD"/>
    <property type="match status" value="1"/>
</dbReference>
<dbReference type="NCBIfam" id="TIGR03141">
    <property type="entry name" value="cytochro_ccmD"/>
    <property type="match status" value="1"/>
</dbReference>
<comment type="similarity">
    <text evidence="3 12">Belongs to the CcmD/CycX/HelD family.</text>
</comment>
<protein>
    <recommendedName>
        <fullName evidence="4 12">Heme exporter protein D</fullName>
    </recommendedName>
</protein>
<proteinExistence type="inferred from homology"/>
<evidence type="ECO:0000313" key="14">
    <source>
        <dbReference type="Proteomes" id="UP000253977"/>
    </source>
</evidence>
<evidence type="ECO:0000256" key="12">
    <source>
        <dbReference type="RuleBase" id="RU363101"/>
    </source>
</evidence>
<evidence type="ECO:0000256" key="7">
    <source>
        <dbReference type="ARBA" id="ARBA00022519"/>
    </source>
</evidence>
<evidence type="ECO:0000256" key="4">
    <source>
        <dbReference type="ARBA" id="ARBA00016461"/>
    </source>
</evidence>
<accession>A0A369TPS1</accession>
<evidence type="ECO:0000313" key="13">
    <source>
        <dbReference type="EMBL" id="RDD67291.1"/>
    </source>
</evidence>
<sequence>MIPDLGKYAGAVLSSYAVSLALIVLLVALSLWRARRVRAELERVEQRSKRNG</sequence>
<name>A0A369TPS1_9RHOB</name>
<dbReference type="EMBL" id="QPMK01000003">
    <property type="protein sequence ID" value="RDD67291.1"/>
    <property type="molecule type" value="Genomic_DNA"/>
</dbReference>
<keyword evidence="9 12" id="KW-0201">Cytochrome c-type biogenesis</keyword>
<evidence type="ECO:0000256" key="9">
    <source>
        <dbReference type="ARBA" id="ARBA00022748"/>
    </source>
</evidence>
<feature type="transmembrane region" description="Helical" evidence="12">
    <location>
        <begin position="12"/>
        <end position="32"/>
    </location>
</feature>
<evidence type="ECO:0000256" key="10">
    <source>
        <dbReference type="ARBA" id="ARBA00022989"/>
    </source>
</evidence>
<reference evidence="13 14" key="1">
    <citation type="submission" date="2018-07" db="EMBL/GenBank/DDBJ databases">
        <title>Thalassococcus profundi sp. nov., a marine bacterium isolated from deep seawater of Okinawa Trough.</title>
        <authorList>
            <person name="Yu M."/>
        </authorList>
    </citation>
    <scope>NUCLEOTIDE SEQUENCE [LARGE SCALE GENOMIC DNA]</scope>
    <source>
        <strain evidence="13 14">WRAS1</strain>
    </source>
</reference>
<dbReference type="GO" id="GO:0015886">
    <property type="term" value="P:heme transport"/>
    <property type="evidence" value="ECO:0007669"/>
    <property type="project" value="InterPro"/>
</dbReference>
<evidence type="ECO:0000256" key="5">
    <source>
        <dbReference type="ARBA" id="ARBA00022448"/>
    </source>
</evidence>